<name>A0A6M1LIJ6_9PROT</name>
<evidence type="ECO:0000313" key="2">
    <source>
        <dbReference type="Proteomes" id="UP000475385"/>
    </source>
</evidence>
<dbReference type="Pfam" id="PF11697">
    <property type="entry name" value="DUF3293"/>
    <property type="match status" value="1"/>
</dbReference>
<sequence>MRAVRATLIRAFRATTFEAEGAVARIGRRSRALDALLRGPAAFITAWNPYSRPMPFGWNDRMQGRLRQAVAGRVIGEGWGRGSGWAEHHLLVAGAPARLRVVARRFRQHAIVIVAPGRPARLLAA</sequence>
<gene>
    <name evidence="1" type="ORF">G3576_09030</name>
</gene>
<organism evidence="1 2">
    <name type="scientific">Falsiroseomonas algicola</name>
    <dbReference type="NCBI Taxonomy" id="2716930"/>
    <lineage>
        <taxon>Bacteria</taxon>
        <taxon>Pseudomonadati</taxon>
        <taxon>Pseudomonadota</taxon>
        <taxon>Alphaproteobacteria</taxon>
        <taxon>Acetobacterales</taxon>
        <taxon>Roseomonadaceae</taxon>
        <taxon>Falsiroseomonas</taxon>
    </lineage>
</organism>
<dbReference type="RefSeq" id="WP_164694064.1">
    <property type="nucleotide sequence ID" value="NZ_JAAIKB010000003.1"/>
</dbReference>
<dbReference type="InterPro" id="IPR021710">
    <property type="entry name" value="DUF3293"/>
</dbReference>
<dbReference type="Proteomes" id="UP000475385">
    <property type="component" value="Unassembled WGS sequence"/>
</dbReference>
<evidence type="ECO:0000313" key="1">
    <source>
        <dbReference type="EMBL" id="NGM20155.1"/>
    </source>
</evidence>
<proteinExistence type="predicted"/>
<dbReference type="EMBL" id="JAAIKB010000003">
    <property type="protein sequence ID" value="NGM20155.1"/>
    <property type="molecule type" value="Genomic_DNA"/>
</dbReference>
<comment type="caution">
    <text evidence="1">The sequence shown here is derived from an EMBL/GenBank/DDBJ whole genome shotgun (WGS) entry which is preliminary data.</text>
</comment>
<dbReference type="AlphaFoldDB" id="A0A6M1LIJ6"/>
<protein>
    <submittedName>
        <fullName evidence="1">DUF3293 domain-containing protein</fullName>
    </submittedName>
</protein>
<accession>A0A6M1LIJ6</accession>
<reference evidence="1 2" key="1">
    <citation type="submission" date="2020-03" db="EMBL/GenBank/DDBJ databases">
        <title>Roseomonas stagni sp. nov., isolated from pond water in Japan.</title>
        <authorList>
            <person name="Furuhata K."/>
            <person name="Miyamoto H."/>
            <person name="Goto K."/>
        </authorList>
    </citation>
    <scope>NUCLEOTIDE SEQUENCE [LARGE SCALE GENOMIC DNA]</scope>
    <source>
        <strain evidence="1 2">PeD5</strain>
    </source>
</reference>
<keyword evidence="2" id="KW-1185">Reference proteome</keyword>